<reference evidence="1 2" key="1">
    <citation type="submission" date="2018-05" db="EMBL/GenBank/DDBJ databases">
        <title>Complete genome sequence of Massilia oculi sp. nov. CCUG 43427T (=DSM 26321T), the type strain of M. oculi, and comparison with genome sequences of other Massilia strains.</title>
        <authorList>
            <person name="Zhu B."/>
        </authorList>
    </citation>
    <scope>NUCLEOTIDE SEQUENCE [LARGE SCALE GENOMIC DNA]</scope>
    <source>
        <strain evidence="1 2">CCUG 43427</strain>
    </source>
</reference>
<evidence type="ECO:0000313" key="1">
    <source>
        <dbReference type="EMBL" id="AWL07543.1"/>
    </source>
</evidence>
<organism evidence="1 2">
    <name type="scientific">Massilia oculi</name>
    <dbReference type="NCBI Taxonomy" id="945844"/>
    <lineage>
        <taxon>Bacteria</taxon>
        <taxon>Pseudomonadati</taxon>
        <taxon>Pseudomonadota</taxon>
        <taxon>Betaproteobacteria</taxon>
        <taxon>Burkholderiales</taxon>
        <taxon>Oxalobacteraceae</taxon>
        <taxon>Telluria group</taxon>
        <taxon>Massilia</taxon>
    </lineage>
</organism>
<accession>A0A2S2DQ78</accession>
<sequence>MHEVHRPASVDGDLHCQRQRFLAHETMAWLDPQVQFKLAINPVNSFMVHLKPFTLRGYKKHSPKPQLRWLFVSHINQSAMKSFSASSLALYLWYA</sequence>
<proteinExistence type="predicted"/>
<dbReference type="EMBL" id="CP029343">
    <property type="protein sequence ID" value="AWL07543.1"/>
    <property type="molecule type" value="Genomic_DNA"/>
</dbReference>
<dbReference type="KEGG" id="mtim:DIR46_26040"/>
<evidence type="ECO:0000313" key="2">
    <source>
        <dbReference type="Proteomes" id="UP000245820"/>
    </source>
</evidence>
<gene>
    <name evidence="1" type="ORF">DIR46_26040</name>
</gene>
<keyword evidence="2" id="KW-1185">Reference proteome</keyword>
<dbReference type="Proteomes" id="UP000245820">
    <property type="component" value="Chromosome"/>
</dbReference>
<name>A0A2S2DQ78_9BURK</name>
<protein>
    <submittedName>
        <fullName evidence="1">Uncharacterized protein</fullName>
    </submittedName>
</protein>
<dbReference type="AlphaFoldDB" id="A0A2S2DQ78"/>